<organism evidence="1 2">
    <name type="scientific">Candidatus Bodocaedibacter vickermanii</name>
    <dbReference type="NCBI Taxonomy" id="2741701"/>
    <lineage>
        <taxon>Bacteria</taxon>
        <taxon>Pseudomonadati</taxon>
        <taxon>Pseudomonadota</taxon>
        <taxon>Alphaproteobacteria</taxon>
        <taxon>Holosporales</taxon>
        <taxon>Candidatus Paracaedibacteraceae</taxon>
        <taxon>Candidatus Bodocaedibacter</taxon>
    </lineage>
</organism>
<dbReference type="EMBL" id="CP054719">
    <property type="protein sequence ID" value="QOL20092.1"/>
    <property type="molecule type" value="Genomic_DNA"/>
</dbReference>
<dbReference type="KEGG" id="pbal:CPBP_00871"/>
<protein>
    <recommendedName>
        <fullName evidence="3">SnoaL-like domain-containing protein</fullName>
    </recommendedName>
</protein>
<proteinExistence type="predicted"/>
<evidence type="ECO:0008006" key="3">
    <source>
        <dbReference type="Google" id="ProtNLM"/>
    </source>
</evidence>
<accession>A0A7L9RU60</accession>
<reference evidence="1 2" key="1">
    <citation type="submission" date="2020-06" db="EMBL/GenBank/DDBJ databases">
        <title>The endosymbiont of the kinetoplastid Bodo saltans is a Paracaedibacter-like alpha-proteobacterium possessing a putative toxin-antitoxin system.</title>
        <authorList>
            <person name="Midha S."/>
            <person name="Rigden D.J."/>
            <person name="Siozios S."/>
            <person name="Hurst G.D.D."/>
            <person name="Jackson A.P."/>
        </authorList>
    </citation>
    <scope>NUCLEOTIDE SEQUENCE [LARGE SCALE GENOMIC DNA]</scope>
    <source>
        <strain evidence="1">Lake Konstanz</strain>
    </source>
</reference>
<gene>
    <name evidence="1" type="ORF">CPBP_00871</name>
</gene>
<dbReference type="AlphaFoldDB" id="A0A7L9RU60"/>
<evidence type="ECO:0000313" key="1">
    <source>
        <dbReference type="EMBL" id="QOL20092.1"/>
    </source>
</evidence>
<dbReference type="RefSeq" id="WP_350331647.1">
    <property type="nucleotide sequence ID" value="NZ_CP054719.1"/>
</dbReference>
<evidence type="ECO:0000313" key="2">
    <source>
        <dbReference type="Proteomes" id="UP000594001"/>
    </source>
</evidence>
<name>A0A7L9RU60_9PROT</name>
<sequence length="175" mass="20384">MIFQEITNVFKEIRHTYNTEEFDFTKTHWMPLFFIEGAGIGAVADVETFERVFDSIINCNKYLDLLKIEFHVRQLMEVSESVVVAVVVWDFFNAKNKVGLVHEVGYVLQKRDNIWKINAVLCPTWRDPEQNRGDIKKYSSDSAEGGRVDRLNKFVFDQRERRLQEFQNGGKANGG</sequence>
<dbReference type="Proteomes" id="UP000594001">
    <property type="component" value="Chromosome"/>
</dbReference>
<keyword evidence="2" id="KW-1185">Reference proteome</keyword>